<gene>
    <name evidence="4" type="ORF">POM99_06610</name>
</gene>
<accession>A0ABT6CG11</accession>
<sequence length="164" mass="17641">MPGKKVDGLHIREDDLTGEDIQALVAIHLSGMHASSPACKVHALPVDRLRAPGVTFYSAWVRGALAGMGAIKQLDARHGELKSMRVAPEWLGHGVGEAMLLHLIAIARARGYTRVSLETGRGPAFEPALGLYRKHGFTACEAFGDYVADDFSQCLRLGLEGPEV</sequence>
<dbReference type="InterPro" id="IPR000182">
    <property type="entry name" value="GNAT_dom"/>
</dbReference>
<keyword evidence="1" id="KW-0808">Transferase</keyword>
<evidence type="ECO:0000259" key="3">
    <source>
        <dbReference type="PROSITE" id="PS51186"/>
    </source>
</evidence>
<dbReference type="EMBL" id="JAROCY010000005">
    <property type="protein sequence ID" value="MDF8332863.1"/>
    <property type="molecule type" value="Genomic_DNA"/>
</dbReference>
<evidence type="ECO:0000256" key="1">
    <source>
        <dbReference type="ARBA" id="ARBA00022679"/>
    </source>
</evidence>
<protein>
    <submittedName>
        <fullName evidence="4">GNAT family N-acetyltransferase</fullName>
    </submittedName>
</protein>
<feature type="domain" description="N-acetyltransferase" evidence="3">
    <location>
        <begin position="9"/>
        <end position="160"/>
    </location>
</feature>
<dbReference type="PANTHER" id="PTHR43877">
    <property type="entry name" value="AMINOALKYLPHOSPHONATE N-ACETYLTRANSFERASE-RELATED-RELATED"/>
    <property type="match status" value="1"/>
</dbReference>
<dbReference type="CDD" id="cd04301">
    <property type="entry name" value="NAT_SF"/>
    <property type="match status" value="1"/>
</dbReference>
<dbReference type="PANTHER" id="PTHR43877:SF5">
    <property type="entry name" value="BLL8307 PROTEIN"/>
    <property type="match status" value="1"/>
</dbReference>
<comment type="caution">
    <text evidence="4">The sequence shown here is derived from an EMBL/GenBank/DDBJ whole genome shotgun (WGS) entry which is preliminary data.</text>
</comment>
<dbReference type="InterPro" id="IPR016181">
    <property type="entry name" value="Acyl_CoA_acyltransferase"/>
</dbReference>
<keyword evidence="2" id="KW-0012">Acyltransferase</keyword>
<dbReference type="Pfam" id="PF00583">
    <property type="entry name" value="Acetyltransf_1"/>
    <property type="match status" value="1"/>
</dbReference>
<dbReference type="InterPro" id="IPR050832">
    <property type="entry name" value="Bact_Acetyltransf"/>
</dbReference>
<organism evidence="4 5">
    <name type="scientific">Novosphingobium cyanobacteriorum</name>
    <dbReference type="NCBI Taxonomy" id="3024215"/>
    <lineage>
        <taxon>Bacteria</taxon>
        <taxon>Pseudomonadati</taxon>
        <taxon>Pseudomonadota</taxon>
        <taxon>Alphaproteobacteria</taxon>
        <taxon>Sphingomonadales</taxon>
        <taxon>Sphingomonadaceae</taxon>
        <taxon>Novosphingobium</taxon>
    </lineage>
</organism>
<keyword evidence="5" id="KW-1185">Reference proteome</keyword>
<dbReference type="RefSeq" id="WP_277276067.1">
    <property type="nucleotide sequence ID" value="NZ_JAROCY010000005.1"/>
</dbReference>
<dbReference type="Gene3D" id="3.40.630.30">
    <property type="match status" value="1"/>
</dbReference>
<evidence type="ECO:0000256" key="2">
    <source>
        <dbReference type="ARBA" id="ARBA00023315"/>
    </source>
</evidence>
<dbReference type="PROSITE" id="PS51186">
    <property type="entry name" value="GNAT"/>
    <property type="match status" value="1"/>
</dbReference>
<name>A0ABT6CG11_9SPHN</name>
<reference evidence="4 5" key="1">
    <citation type="submission" date="2023-03" db="EMBL/GenBank/DDBJ databases">
        <title>Novosphingobium cyanobacteriorum sp. nov., isolated from a eutrophic reservoir during the Microcystis bloom period.</title>
        <authorList>
            <person name="Kang M."/>
            <person name="Le V."/>
            <person name="Ko S.-R."/>
            <person name="Lee S.-A."/>
            <person name="Ahn C.-Y."/>
        </authorList>
    </citation>
    <scope>NUCLEOTIDE SEQUENCE [LARGE SCALE GENOMIC DNA]</scope>
    <source>
        <strain evidence="4 5">HBC54</strain>
    </source>
</reference>
<dbReference type="Proteomes" id="UP001222770">
    <property type="component" value="Unassembled WGS sequence"/>
</dbReference>
<dbReference type="SUPFAM" id="SSF55729">
    <property type="entry name" value="Acyl-CoA N-acyltransferases (Nat)"/>
    <property type="match status" value="1"/>
</dbReference>
<evidence type="ECO:0000313" key="4">
    <source>
        <dbReference type="EMBL" id="MDF8332863.1"/>
    </source>
</evidence>
<evidence type="ECO:0000313" key="5">
    <source>
        <dbReference type="Proteomes" id="UP001222770"/>
    </source>
</evidence>
<proteinExistence type="predicted"/>